<dbReference type="InterPro" id="IPR013155">
    <property type="entry name" value="M/V/L/I-tRNA-synth_anticd-bd"/>
</dbReference>
<dbReference type="GO" id="GO:0006429">
    <property type="term" value="P:leucyl-tRNA aminoacylation"/>
    <property type="evidence" value="ECO:0007669"/>
    <property type="project" value="UniProtKB-UniRule"/>
</dbReference>
<organism evidence="15 16">
    <name type="scientific">Desulfofundulus thermosubterraneus DSM 16057</name>
    <dbReference type="NCBI Taxonomy" id="1121432"/>
    <lineage>
        <taxon>Bacteria</taxon>
        <taxon>Bacillati</taxon>
        <taxon>Bacillota</taxon>
        <taxon>Clostridia</taxon>
        <taxon>Eubacteriales</taxon>
        <taxon>Peptococcaceae</taxon>
        <taxon>Desulfofundulus</taxon>
    </lineage>
</organism>
<dbReference type="CDD" id="cd00812">
    <property type="entry name" value="LeuRS_core"/>
    <property type="match status" value="1"/>
</dbReference>
<dbReference type="FunFam" id="3.40.50.620:FF:000212">
    <property type="entry name" value="Leucine--tRNA ligase"/>
    <property type="match status" value="1"/>
</dbReference>
<keyword evidence="7 9" id="KW-0030">Aminoacyl-tRNA synthetase</keyword>
<evidence type="ECO:0000256" key="3">
    <source>
        <dbReference type="ARBA" id="ARBA00022598"/>
    </source>
</evidence>
<dbReference type="Gene3D" id="3.90.740.10">
    <property type="entry name" value="Valyl/Leucyl/Isoleucyl-tRNA synthetase, editing domain"/>
    <property type="match status" value="1"/>
</dbReference>
<feature type="short sequence motif" description="'KMSKS' region" evidence="9">
    <location>
        <begin position="632"/>
        <end position="636"/>
    </location>
</feature>
<evidence type="ECO:0000256" key="6">
    <source>
        <dbReference type="ARBA" id="ARBA00022917"/>
    </source>
</evidence>
<dbReference type="Pfam" id="PF00133">
    <property type="entry name" value="tRNA-synt_1"/>
    <property type="match status" value="1"/>
</dbReference>
<feature type="domain" description="Leucyl-tRNA synthetase editing" evidence="14">
    <location>
        <begin position="271"/>
        <end position="458"/>
    </location>
</feature>
<evidence type="ECO:0000256" key="1">
    <source>
        <dbReference type="ARBA" id="ARBA00005594"/>
    </source>
</evidence>
<dbReference type="FunFam" id="1.10.730.10:FF:000011">
    <property type="entry name" value="Leucine--tRNA ligase chloroplastic/mitochondrial"/>
    <property type="match status" value="1"/>
</dbReference>
<dbReference type="EC" id="6.1.1.4" evidence="9"/>
<accession>A0A1M6FH36</accession>
<dbReference type="HAMAP" id="MF_00049_B">
    <property type="entry name" value="Leu_tRNA_synth_B"/>
    <property type="match status" value="1"/>
</dbReference>
<dbReference type="SUPFAM" id="SSF47323">
    <property type="entry name" value="Anticodon-binding domain of a subclass of class I aminoacyl-tRNA synthetases"/>
    <property type="match status" value="1"/>
</dbReference>
<gene>
    <name evidence="9" type="primary">leuS</name>
    <name evidence="15" type="ORF">SAMN02745219_01462</name>
</gene>
<dbReference type="FunFam" id="3.40.50.620:FF:000003">
    <property type="entry name" value="Leucine--tRNA ligase"/>
    <property type="match status" value="1"/>
</dbReference>
<keyword evidence="6 9" id="KW-0648">Protein biosynthesis</keyword>
<dbReference type="Gene3D" id="1.10.730.10">
    <property type="entry name" value="Isoleucyl-tRNA Synthetase, Domain 1"/>
    <property type="match status" value="1"/>
</dbReference>
<dbReference type="InterPro" id="IPR001412">
    <property type="entry name" value="aa-tRNA-synth_I_CS"/>
</dbReference>
<evidence type="ECO:0000313" key="15">
    <source>
        <dbReference type="EMBL" id="SHI96949.1"/>
    </source>
</evidence>
<dbReference type="PRINTS" id="PR00985">
    <property type="entry name" value="TRNASYNTHLEU"/>
</dbReference>
<keyword evidence="4 9" id="KW-0547">Nucleotide-binding</keyword>
<dbReference type="InterPro" id="IPR002302">
    <property type="entry name" value="Leu-tRNA-ligase"/>
</dbReference>
<dbReference type="GO" id="GO:0005829">
    <property type="term" value="C:cytosol"/>
    <property type="evidence" value="ECO:0007669"/>
    <property type="project" value="TreeGrafter"/>
</dbReference>
<dbReference type="PANTHER" id="PTHR43740">
    <property type="entry name" value="LEUCYL-TRNA SYNTHETASE"/>
    <property type="match status" value="1"/>
</dbReference>
<dbReference type="InterPro" id="IPR002300">
    <property type="entry name" value="aa-tRNA-synth_Ia"/>
</dbReference>
<evidence type="ECO:0000259" key="11">
    <source>
        <dbReference type="Pfam" id="PF00133"/>
    </source>
</evidence>
<dbReference type="NCBIfam" id="TIGR00396">
    <property type="entry name" value="leuS_bact"/>
    <property type="match status" value="1"/>
</dbReference>
<dbReference type="InterPro" id="IPR009080">
    <property type="entry name" value="tRNAsynth_Ia_anticodon-bd"/>
</dbReference>
<dbReference type="STRING" id="1121432.SAMN02745219_01462"/>
<dbReference type="Pfam" id="PF09334">
    <property type="entry name" value="tRNA-synt_1g"/>
    <property type="match status" value="1"/>
</dbReference>
<dbReference type="InterPro" id="IPR014729">
    <property type="entry name" value="Rossmann-like_a/b/a_fold"/>
</dbReference>
<feature type="short sequence motif" description="'HIGH' region" evidence="9">
    <location>
        <begin position="91"/>
        <end position="101"/>
    </location>
</feature>
<keyword evidence="5 9" id="KW-0067">ATP-binding</keyword>
<dbReference type="Pfam" id="PF08264">
    <property type="entry name" value="Anticodon_1"/>
    <property type="match status" value="1"/>
</dbReference>
<dbReference type="InterPro" id="IPR025709">
    <property type="entry name" value="Leu_tRNA-synth_edit"/>
</dbReference>
<evidence type="ECO:0000256" key="5">
    <source>
        <dbReference type="ARBA" id="ARBA00022840"/>
    </source>
</evidence>
<dbReference type="InterPro" id="IPR009008">
    <property type="entry name" value="Val/Leu/Ile-tRNA-synth_edit"/>
</dbReference>
<evidence type="ECO:0000259" key="13">
    <source>
        <dbReference type="Pfam" id="PF09334"/>
    </source>
</evidence>
<proteinExistence type="inferred from homology"/>
<evidence type="ECO:0000256" key="8">
    <source>
        <dbReference type="ARBA" id="ARBA00047469"/>
    </source>
</evidence>
<comment type="similarity">
    <text evidence="1 9 10">Belongs to the class-I aminoacyl-tRNA synthetase family.</text>
</comment>
<reference evidence="16" key="1">
    <citation type="submission" date="2016-11" db="EMBL/GenBank/DDBJ databases">
        <authorList>
            <person name="Varghese N."/>
            <person name="Submissions S."/>
        </authorList>
    </citation>
    <scope>NUCLEOTIDE SEQUENCE [LARGE SCALE GENOMIC DNA]</scope>
    <source>
        <strain evidence="16">DSM 16057</strain>
    </source>
</reference>
<sequence>MLVHHPVFSFPRGADSCLKRNIYDKMTLMMKCRRNKGQQFTVYGKGDALVNERYDFKEIEAKWQARWAAENLYKTPDFSDRPKYYCLEMFPYPSGKLHMGHVRNYSIGDVVARFKTMQGYHVLHPMGWDAFGLPAENAAIKHGNVHPADWTMDNIRTMRAQLKQLGISYDWDREVATCHPGYYKWTQWLFLQLYHKGLAYKKKAAVNWCPSCATVLANEQVKEGACERCKTPVEKRELEQWFFKITAYAERLLKDLELLKGWPEKVKIMQENWIGRSEGAEIRFKVADMDEEIVVFTTRPDTVFGVTYMVLAPEHPLVEKLVEGKPQSEAVRDFVRRVRNLNEIARTATDVEKEGLFTGAYCINPLNGERVPILVANYVLLEYGTGAVMGVPAHDQRDFEFARKYNLPIRVVIQPPGEELDPQTMTEAYAGDGVMVNSGQFNGLSKDEGIRAVIAYLEEKGLGRGQVNYRLRDWLISRQRYWGAPIPIIYCDKCGIVPVPEEDLPVLLPRDVEFKPTGQSPLADCPEFVNTTCPRCGGLARRETDTMDTFMCSSWYYYRYTSPREDKHPWDRARVDYWLPVDQYIGGVEHAILHLLYSRFFTKVLYDLGLVGIQEPFTNLLTQGMVLKDGAKMSKSRGNVVSPEEIVAKYGADTARLFILFAAPPERDLEWSDQGVEGCYRFLNRVWRLVASVAGGLLEAPPKPAGKLVGVNRQMHRLIHLTIKKVTEDIGNRFNFNTAVSAIMELVNALYQYKEVPETDRDPAVLREGIEHLLILLAPFAPHITEELWEATGHRESIHKQPWPAYDPEAIVEDEITIVVQINGRVRERVLVPAGITPAQMQEVVLAQPRVQKLVEGKQIVKVIPVPGKLVNIVVK</sequence>
<feature type="binding site" evidence="9">
    <location>
        <position position="635"/>
    </location>
    <ligand>
        <name>ATP</name>
        <dbReference type="ChEBI" id="CHEBI:30616"/>
    </ligand>
</feature>
<protein>
    <recommendedName>
        <fullName evidence="9">Leucine--tRNA ligase</fullName>
        <ecNumber evidence="9">6.1.1.4</ecNumber>
    </recommendedName>
    <alternativeName>
        <fullName evidence="9">Leucyl-tRNA synthetase</fullName>
        <shortName evidence="9">LeuRS</shortName>
    </alternativeName>
</protein>
<evidence type="ECO:0000256" key="9">
    <source>
        <dbReference type="HAMAP-Rule" id="MF_00049"/>
    </source>
</evidence>
<dbReference type="Gene3D" id="3.40.50.620">
    <property type="entry name" value="HUPs"/>
    <property type="match status" value="2"/>
</dbReference>
<evidence type="ECO:0000256" key="7">
    <source>
        <dbReference type="ARBA" id="ARBA00023146"/>
    </source>
</evidence>
<evidence type="ECO:0000256" key="4">
    <source>
        <dbReference type="ARBA" id="ARBA00022741"/>
    </source>
</evidence>
<comment type="subcellular location">
    <subcellularLocation>
        <location evidence="9">Cytoplasm</location>
    </subcellularLocation>
</comment>
<dbReference type="EMBL" id="FQZM01000016">
    <property type="protein sequence ID" value="SHI96949.1"/>
    <property type="molecule type" value="Genomic_DNA"/>
</dbReference>
<comment type="catalytic activity">
    <reaction evidence="8 9">
        <text>tRNA(Leu) + L-leucine + ATP = L-leucyl-tRNA(Leu) + AMP + diphosphate</text>
        <dbReference type="Rhea" id="RHEA:11688"/>
        <dbReference type="Rhea" id="RHEA-COMP:9613"/>
        <dbReference type="Rhea" id="RHEA-COMP:9622"/>
        <dbReference type="ChEBI" id="CHEBI:30616"/>
        <dbReference type="ChEBI" id="CHEBI:33019"/>
        <dbReference type="ChEBI" id="CHEBI:57427"/>
        <dbReference type="ChEBI" id="CHEBI:78442"/>
        <dbReference type="ChEBI" id="CHEBI:78494"/>
        <dbReference type="ChEBI" id="CHEBI:456215"/>
        <dbReference type="EC" id="6.1.1.4"/>
    </reaction>
</comment>
<dbReference type="Pfam" id="PF13603">
    <property type="entry name" value="tRNA-synt_1_2"/>
    <property type="match status" value="1"/>
</dbReference>
<evidence type="ECO:0000313" key="16">
    <source>
        <dbReference type="Proteomes" id="UP000184529"/>
    </source>
</evidence>
<dbReference type="Proteomes" id="UP000184529">
    <property type="component" value="Unassembled WGS sequence"/>
</dbReference>
<feature type="domain" description="Methionyl/Leucyl tRNA synthetase" evidence="13">
    <location>
        <begin position="90"/>
        <end position="231"/>
    </location>
</feature>
<dbReference type="InterPro" id="IPR015413">
    <property type="entry name" value="Methionyl/Leucyl_tRNA_Synth"/>
</dbReference>
<keyword evidence="2 9" id="KW-0963">Cytoplasm</keyword>
<name>A0A1M6FH36_9FIRM</name>
<dbReference type="CDD" id="cd07958">
    <property type="entry name" value="Anticodon_Ia_Leu_BEm"/>
    <property type="match status" value="1"/>
</dbReference>
<evidence type="ECO:0000256" key="2">
    <source>
        <dbReference type="ARBA" id="ARBA00022490"/>
    </source>
</evidence>
<keyword evidence="3 9" id="KW-0436">Ligase</keyword>
<evidence type="ECO:0000259" key="14">
    <source>
        <dbReference type="Pfam" id="PF13603"/>
    </source>
</evidence>
<keyword evidence="16" id="KW-1185">Reference proteome</keyword>
<feature type="domain" description="Methionyl/Valyl/Leucyl/Isoleucyl-tRNA synthetase anticodon-binding" evidence="12">
    <location>
        <begin position="713"/>
        <end position="834"/>
    </location>
</feature>
<dbReference type="GO" id="GO:0002161">
    <property type="term" value="F:aminoacyl-tRNA deacylase activity"/>
    <property type="evidence" value="ECO:0007669"/>
    <property type="project" value="InterPro"/>
</dbReference>
<dbReference type="SUPFAM" id="SSF50677">
    <property type="entry name" value="ValRS/IleRS/LeuRS editing domain"/>
    <property type="match status" value="1"/>
</dbReference>
<dbReference type="PANTHER" id="PTHR43740:SF2">
    <property type="entry name" value="LEUCINE--TRNA LIGASE, MITOCHONDRIAL"/>
    <property type="match status" value="1"/>
</dbReference>
<evidence type="ECO:0000256" key="10">
    <source>
        <dbReference type="RuleBase" id="RU363035"/>
    </source>
</evidence>
<dbReference type="SUPFAM" id="SSF52374">
    <property type="entry name" value="Nucleotidylyl transferase"/>
    <property type="match status" value="1"/>
</dbReference>
<dbReference type="GO" id="GO:0005524">
    <property type="term" value="F:ATP binding"/>
    <property type="evidence" value="ECO:0007669"/>
    <property type="project" value="UniProtKB-UniRule"/>
</dbReference>
<dbReference type="Gene3D" id="3.10.20.590">
    <property type="match status" value="1"/>
</dbReference>
<dbReference type="AlphaFoldDB" id="A0A1M6FH36"/>
<dbReference type="GO" id="GO:0004823">
    <property type="term" value="F:leucine-tRNA ligase activity"/>
    <property type="evidence" value="ECO:0007669"/>
    <property type="project" value="UniProtKB-UniRule"/>
</dbReference>
<evidence type="ECO:0000259" key="12">
    <source>
        <dbReference type="Pfam" id="PF08264"/>
    </source>
</evidence>
<feature type="domain" description="Aminoacyl-tRNA synthetase class Ia" evidence="11">
    <location>
        <begin position="471"/>
        <end position="672"/>
    </location>
</feature>
<dbReference type="PROSITE" id="PS00178">
    <property type="entry name" value="AA_TRNA_LIGASE_I"/>
    <property type="match status" value="1"/>
</dbReference>